<proteinExistence type="predicted"/>
<organism evidence="6 7">
    <name type="scientific">Thermoactinomyces daqus</name>
    <dbReference type="NCBI Taxonomy" id="1329516"/>
    <lineage>
        <taxon>Bacteria</taxon>
        <taxon>Bacillati</taxon>
        <taxon>Bacillota</taxon>
        <taxon>Bacilli</taxon>
        <taxon>Bacillales</taxon>
        <taxon>Thermoactinomycetaceae</taxon>
        <taxon>Thermoactinomyces</taxon>
    </lineage>
</organism>
<comment type="caution">
    <text evidence="6">The sequence shown here is derived from an EMBL/GenBank/DDBJ whole genome shotgun (WGS) entry which is preliminary data.</text>
</comment>
<accession>A0A7W1XDJ1</accession>
<evidence type="ECO:0000313" key="7">
    <source>
        <dbReference type="Proteomes" id="UP000530514"/>
    </source>
</evidence>
<evidence type="ECO:0000313" key="6">
    <source>
        <dbReference type="EMBL" id="MBA4544623.1"/>
    </source>
</evidence>
<dbReference type="EMBL" id="JACEIP010000052">
    <property type="protein sequence ID" value="MBA4544623.1"/>
    <property type="molecule type" value="Genomic_DNA"/>
</dbReference>
<reference evidence="6 7" key="1">
    <citation type="submission" date="2020-07" db="EMBL/GenBank/DDBJ databases">
        <authorList>
            <person name="Feng H."/>
        </authorList>
    </citation>
    <scope>NUCLEOTIDE SEQUENCE [LARGE SCALE GENOMIC DNA]</scope>
    <source>
        <strain evidence="7">s-11</strain>
    </source>
</reference>
<evidence type="ECO:0000256" key="2">
    <source>
        <dbReference type="ARBA" id="ARBA00022692"/>
    </source>
</evidence>
<sequence length="64" mass="7346">MLWFFLGIFGAHRFYVGDAIQSIIDAFLLYYRIEDIKAQIEESIMTFGNKSGGIGHGSKHYKPF</sequence>
<dbReference type="InterPro" id="IPR007829">
    <property type="entry name" value="TM2"/>
</dbReference>
<evidence type="ECO:0000256" key="3">
    <source>
        <dbReference type="ARBA" id="ARBA00022989"/>
    </source>
</evidence>
<dbReference type="AlphaFoldDB" id="A0A7W1XDJ1"/>
<feature type="domain" description="TM2" evidence="5">
    <location>
        <begin position="2"/>
        <end position="28"/>
    </location>
</feature>
<name>A0A7W1XDJ1_9BACL</name>
<keyword evidence="3" id="KW-1133">Transmembrane helix</keyword>
<comment type="subcellular location">
    <subcellularLocation>
        <location evidence="1">Membrane</location>
        <topology evidence="1">Multi-pass membrane protein</topology>
    </subcellularLocation>
</comment>
<evidence type="ECO:0000256" key="4">
    <source>
        <dbReference type="ARBA" id="ARBA00023136"/>
    </source>
</evidence>
<dbReference type="GO" id="GO:0016020">
    <property type="term" value="C:membrane"/>
    <property type="evidence" value="ECO:0007669"/>
    <property type="project" value="UniProtKB-SubCell"/>
</dbReference>
<keyword evidence="2" id="KW-0812">Transmembrane</keyword>
<evidence type="ECO:0000259" key="5">
    <source>
        <dbReference type="Pfam" id="PF05154"/>
    </source>
</evidence>
<dbReference type="Pfam" id="PF05154">
    <property type="entry name" value="TM2"/>
    <property type="match status" value="1"/>
</dbReference>
<keyword evidence="4" id="KW-0472">Membrane</keyword>
<protein>
    <submittedName>
        <fullName evidence="6">TM2 domain-containing protein</fullName>
    </submittedName>
</protein>
<evidence type="ECO:0000256" key="1">
    <source>
        <dbReference type="ARBA" id="ARBA00004141"/>
    </source>
</evidence>
<dbReference type="Proteomes" id="UP000530514">
    <property type="component" value="Unassembled WGS sequence"/>
</dbReference>
<keyword evidence="7" id="KW-1185">Reference proteome</keyword>
<gene>
    <name evidence="6" type="ORF">H1164_17485</name>
</gene>